<sequence length="64" mass="6971">MPDATIFCPTLSDRDLSDVGSVCRELDDLVELAWEPGWAPQALARLVALCGRLRATRDAAGWQA</sequence>
<organism evidence="1 2">
    <name type="scientific">Pseudoroseomonas cervicalis ATCC 49957</name>
    <dbReference type="NCBI Taxonomy" id="525371"/>
    <lineage>
        <taxon>Bacteria</taxon>
        <taxon>Pseudomonadati</taxon>
        <taxon>Pseudomonadota</taxon>
        <taxon>Alphaproteobacteria</taxon>
        <taxon>Acetobacterales</taxon>
        <taxon>Roseomonadaceae</taxon>
        <taxon>Roseomonas</taxon>
    </lineage>
</organism>
<reference evidence="1 2" key="1">
    <citation type="submission" date="2010-04" db="EMBL/GenBank/DDBJ databases">
        <authorList>
            <person name="Qin X."/>
            <person name="Bachman B."/>
            <person name="Battles P."/>
            <person name="Bell A."/>
            <person name="Bess C."/>
            <person name="Bickham C."/>
            <person name="Chaboub L."/>
            <person name="Chen D."/>
            <person name="Coyle M."/>
            <person name="Deiros D.R."/>
            <person name="Dinh H."/>
            <person name="Forbes L."/>
            <person name="Fowler G."/>
            <person name="Francisco L."/>
            <person name="Fu Q."/>
            <person name="Gubbala S."/>
            <person name="Hale W."/>
            <person name="Han Y."/>
            <person name="Hemphill L."/>
            <person name="Highlander S.K."/>
            <person name="Hirani K."/>
            <person name="Hogues M."/>
            <person name="Jackson L."/>
            <person name="Jakkamsetti A."/>
            <person name="Javaid M."/>
            <person name="Jiang H."/>
            <person name="Korchina V."/>
            <person name="Kovar C."/>
            <person name="Lara F."/>
            <person name="Lee S."/>
            <person name="Mata R."/>
            <person name="Mathew T."/>
            <person name="Moen C."/>
            <person name="Morales K."/>
            <person name="Munidasa M."/>
            <person name="Nazareth L."/>
            <person name="Ngo R."/>
            <person name="Nguyen L."/>
            <person name="Okwuonu G."/>
            <person name="Ongeri F."/>
            <person name="Patil S."/>
            <person name="Petrosino J."/>
            <person name="Pham C."/>
            <person name="Pham P."/>
            <person name="Pu L.-L."/>
            <person name="Puazo M."/>
            <person name="Raj R."/>
            <person name="Reid J."/>
            <person name="Rouhana J."/>
            <person name="Saada N."/>
            <person name="Shang Y."/>
            <person name="Simmons D."/>
            <person name="Thornton R."/>
            <person name="Warren J."/>
            <person name="Weissenberger G."/>
            <person name="Zhang J."/>
            <person name="Zhang L."/>
            <person name="Zhou C."/>
            <person name="Zhu D."/>
            <person name="Muzny D."/>
            <person name="Worley K."/>
            <person name="Gibbs R."/>
        </authorList>
    </citation>
    <scope>NUCLEOTIDE SEQUENCE [LARGE SCALE GENOMIC DNA]</scope>
    <source>
        <strain evidence="1 2">ATCC 49957</strain>
    </source>
</reference>
<proteinExistence type="predicted"/>
<keyword evidence="2" id="KW-1185">Reference proteome</keyword>
<dbReference type="HOGENOM" id="CLU_2891373_0_0_5"/>
<protein>
    <submittedName>
        <fullName evidence="1">Uncharacterized protein</fullName>
    </submittedName>
</protein>
<dbReference type="RefSeq" id="WP_007004017.1">
    <property type="nucleotide sequence ID" value="NZ_GG770778.1"/>
</dbReference>
<dbReference type="AlphaFoldDB" id="D5RIP8"/>
<gene>
    <name evidence="1" type="ORF">HMPREF0731_0958</name>
</gene>
<evidence type="ECO:0000313" key="1">
    <source>
        <dbReference type="EMBL" id="EFH12829.1"/>
    </source>
</evidence>
<dbReference type="Proteomes" id="UP000005324">
    <property type="component" value="Unassembled WGS sequence"/>
</dbReference>
<feature type="non-terminal residue" evidence="1">
    <location>
        <position position="64"/>
    </location>
</feature>
<comment type="caution">
    <text evidence="1">The sequence shown here is derived from an EMBL/GenBank/DDBJ whole genome shotgun (WGS) entry which is preliminary data.</text>
</comment>
<name>D5RIP8_9PROT</name>
<evidence type="ECO:0000313" key="2">
    <source>
        <dbReference type="Proteomes" id="UP000005324"/>
    </source>
</evidence>
<accession>D5RIP8</accession>
<dbReference type="EMBL" id="ADVL01000160">
    <property type="protein sequence ID" value="EFH12829.1"/>
    <property type="molecule type" value="Genomic_DNA"/>
</dbReference>